<dbReference type="PANTHER" id="PTHR40065">
    <property type="entry name" value="RNA-BINDING PROTEIN YHBY"/>
    <property type="match status" value="1"/>
</dbReference>
<evidence type="ECO:0000259" key="4">
    <source>
        <dbReference type="PROSITE" id="PS51295"/>
    </source>
</evidence>
<reference evidence="5 6" key="1">
    <citation type="submission" date="2016-10" db="EMBL/GenBank/DDBJ databases">
        <authorList>
            <person name="de Groot N.N."/>
        </authorList>
    </citation>
    <scope>NUCLEOTIDE SEQUENCE [LARGE SCALE GENOMIC DNA]</scope>
    <source>
        <strain evidence="5 6">Calf135</strain>
    </source>
</reference>
<keyword evidence="1 2" id="KW-0694">RNA-binding</keyword>
<dbReference type="PROSITE" id="PS51295">
    <property type="entry name" value="CRM"/>
    <property type="match status" value="1"/>
</dbReference>
<feature type="compositionally biased region" description="Basic and acidic residues" evidence="3">
    <location>
        <begin position="99"/>
        <end position="111"/>
    </location>
</feature>
<organism evidence="5 6">
    <name type="scientific">Peptostreptococcus russellii</name>
    <dbReference type="NCBI Taxonomy" id="215200"/>
    <lineage>
        <taxon>Bacteria</taxon>
        <taxon>Bacillati</taxon>
        <taxon>Bacillota</taxon>
        <taxon>Clostridia</taxon>
        <taxon>Peptostreptococcales</taxon>
        <taxon>Peptostreptococcaceae</taxon>
        <taxon>Peptostreptococcus</taxon>
    </lineage>
</organism>
<proteinExistence type="predicted"/>
<feature type="domain" description="CRM" evidence="4">
    <location>
        <begin position="1"/>
        <end position="96"/>
    </location>
</feature>
<dbReference type="Gene3D" id="3.30.110.60">
    <property type="entry name" value="YhbY-like"/>
    <property type="match status" value="1"/>
</dbReference>
<dbReference type="GO" id="GO:0003723">
    <property type="term" value="F:RNA binding"/>
    <property type="evidence" value="ECO:0007669"/>
    <property type="project" value="UniProtKB-UniRule"/>
</dbReference>
<dbReference type="InterPro" id="IPR051925">
    <property type="entry name" value="RNA-binding_domain"/>
</dbReference>
<dbReference type="SUPFAM" id="SSF75471">
    <property type="entry name" value="YhbY-like"/>
    <property type="match status" value="1"/>
</dbReference>
<evidence type="ECO:0000256" key="3">
    <source>
        <dbReference type="SAM" id="MobiDB-lite"/>
    </source>
</evidence>
<gene>
    <name evidence="5" type="ORF">SAMN05216454_102168</name>
</gene>
<evidence type="ECO:0000256" key="2">
    <source>
        <dbReference type="PROSITE-ProRule" id="PRU00626"/>
    </source>
</evidence>
<dbReference type="InterPro" id="IPR001890">
    <property type="entry name" value="RNA-binding_CRM"/>
</dbReference>
<evidence type="ECO:0000256" key="1">
    <source>
        <dbReference type="ARBA" id="ARBA00022884"/>
    </source>
</evidence>
<evidence type="ECO:0000313" key="5">
    <source>
        <dbReference type="EMBL" id="SEN32658.1"/>
    </source>
</evidence>
<name>A0A1H8FNG8_9FIRM</name>
<dbReference type="PANTHER" id="PTHR40065:SF3">
    <property type="entry name" value="RNA-BINDING PROTEIN YHBY"/>
    <property type="match status" value="1"/>
</dbReference>
<dbReference type="STRING" id="215200.SAMN05216454_102168"/>
<dbReference type="EMBL" id="FODF01000002">
    <property type="protein sequence ID" value="SEN32658.1"/>
    <property type="molecule type" value="Genomic_DNA"/>
</dbReference>
<dbReference type="AlphaFoldDB" id="A0A1H8FNG8"/>
<dbReference type="SMART" id="SM01103">
    <property type="entry name" value="CRS1_YhbY"/>
    <property type="match status" value="1"/>
</dbReference>
<evidence type="ECO:0000313" key="6">
    <source>
        <dbReference type="Proteomes" id="UP000199512"/>
    </source>
</evidence>
<dbReference type="Pfam" id="PF01985">
    <property type="entry name" value="CRS1_YhbY"/>
    <property type="match status" value="1"/>
</dbReference>
<dbReference type="RefSeq" id="WP_091974176.1">
    <property type="nucleotide sequence ID" value="NZ_CAUWDX010000094.1"/>
</dbReference>
<protein>
    <submittedName>
        <fullName evidence="5">RNA-binding protein</fullName>
    </submittedName>
</protein>
<dbReference type="Proteomes" id="UP000199512">
    <property type="component" value="Unassembled WGS sequence"/>
</dbReference>
<feature type="region of interest" description="Disordered" evidence="3">
    <location>
        <begin position="99"/>
        <end position="139"/>
    </location>
</feature>
<keyword evidence="6" id="KW-1185">Reference proteome</keyword>
<dbReference type="InterPro" id="IPR035920">
    <property type="entry name" value="YhbY-like_sf"/>
</dbReference>
<sequence length="139" mass="15551">MLNGKKRAYLRSIANTTKPTTQIGKDGITEEFLEQLDDQLRAREIVKVNILETAGLDTKEAANAVCEAIRAEFVQAIGSKFTVYKKNLEETKIIFPGHEQAKAKKKGEPRTNRVTKKQASYELKKTSGGIRNKGKSKKK</sequence>
<accession>A0A1H8FNG8</accession>
<dbReference type="OrthoDB" id="9797519at2"/>